<dbReference type="GO" id="GO:0000139">
    <property type="term" value="C:Golgi membrane"/>
    <property type="evidence" value="ECO:0007669"/>
    <property type="project" value="TreeGrafter"/>
</dbReference>
<keyword evidence="7 10" id="KW-1133">Transmembrane helix</keyword>
<evidence type="ECO:0000313" key="12">
    <source>
        <dbReference type="Proteomes" id="UP000044602"/>
    </source>
</evidence>
<protein>
    <recommendedName>
        <fullName evidence="9">UDP-galactose transporter homolog 1</fullName>
    </recommendedName>
</protein>
<evidence type="ECO:0000256" key="2">
    <source>
        <dbReference type="ARBA" id="ARBA00010694"/>
    </source>
</evidence>
<keyword evidence="5 10" id="KW-0812">Transmembrane</keyword>
<dbReference type="STRING" id="100787.A0A0G4MKW0"/>
<reference evidence="12" key="1">
    <citation type="submission" date="2015-05" db="EMBL/GenBank/DDBJ databases">
        <authorList>
            <person name="Fogelqvist Johan"/>
        </authorList>
    </citation>
    <scope>NUCLEOTIDE SEQUENCE [LARGE SCALE GENOMIC DNA]</scope>
</reference>
<evidence type="ECO:0000256" key="7">
    <source>
        <dbReference type="ARBA" id="ARBA00022989"/>
    </source>
</evidence>
<dbReference type="GO" id="GO:0005459">
    <property type="term" value="F:UDP-galactose transmembrane transporter activity"/>
    <property type="evidence" value="ECO:0007669"/>
    <property type="project" value="TreeGrafter"/>
</dbReference>
<sequence length="113" mass="11777">MDAAGGGGELAAALDFMARYPAVWVDVLGFAACGAVGQVFIFYTLSTFSSVLLVTVTVTRKMVTMALSVFAFGHRLTGMQWLGVGLVFGAIGAEARIATVEKQKKAAAAKKAQ</sequence>
<evidence type="ECO:0000313" key="11">
    <source>
        <dbReference type="EMBL" id="CRK34735.1"/>
    </source>
</evidence>
<dbReference type="InterPro" id="IPR013657">
    <property type="entry name" value="SCL35B1-4/HUT1"/>
</dbReference>
<keyword evidence="12" id="KW-1185">Reference proteome</keyword>
<comment type="similarity">
    <text evidence="2">Belongs to the nucleotide-sugar transporter family. SLC35B subfamily.</text>
</comment>
<name>A0A0G4MKW0_VERLO</name>
<evidence type="ECO:0000256" key="6">
    <source>
        <dbReference type="ARBA" id="ARBA00022824"/>
    </source>
</evidence>
<evidence type="ECO:0000256" key="4">
    <source>
        <dbReference type="ARBA" id="ARBA00022597"/>
    </source>
</evidence>
<dbReference type="SUPFAM" id="SSF103481">
    <property type="entry name" value="Multidrug resistance efflux transporter EmrE"/>
    <property type="match status" value="1"/>
</dbReference>
<dbReference type="InterPro" id="IPR037185">
    <property type="entry name" value="EmrE-like"/>
</dbReference>
<dbReference type="Proteomes" id="UP000044602">
    <property type="component" value="Unassembled WGS sequence"/>
</dbReference>
<accession>A0A0G4MKW0</accession>
<gene>
    <name evidence="11" type="ORF">BN1708_006471</name>
</gene>
<feature type="transmembrane region" description="Helical" evidence="10">
    <location>
        <begin position="52"/>
        <end position="72"/>
    </location>
</feature>
<keyword evidence="6" id="KW-0256">Endoplasmic reticulum</keyword>
<evidence type="ECO:0000256" key="5">
    <source>
        <dbReference type="ARBA" id="ARBA00022692"/>
    </source>
</evidence>
<dbReference type="AlphaFoldDB" id="A0A0G4MKW0"/>
<keyword evidence="3" id="KW-0813">Transport</keyword>
<comment type="subcellular location">
    <subcellularLocation>
        <location evidence="1">Endoplasmic reticulum membrane</location>
        <topology evidence="1">Multi-pass membrane protein</topology>
    </subcellularLocation>
</comment>
<feature type="non-terminal residue" evidence="11">
    <location>
        <position position="113"/>
    </location>
</feature>
<feature type="transmembrane region" description="Helical" evidence="10">
    <location>
        <begin position="78"/>
        <end position="95"/>
    </location>
</feature>
<feature type="transmembrane region" description="Helical" evidence="10">
    <location>
        <begin position="23"/>
        <end position="45"/>
    </location>
</feature>
<organism evidence="11 12">
    <name type="scientific">Verticillium longisporum</name>
    <name type="common">Verticillium dahliae var. longisporum</name>
    <dbReference type="NCBI Taxonomy" id="100787"/>
    <lineage>
        <taxon>Eukaryota</taxon>
        <taxon>Fungi</taxon>
        <taxon>Dikarya</taxon>
        <taxon>Ascomycota</taxon>
        <taxon>Pezizomycotina</taxon>
        <taxon>Sordariomycetes</taxon>
        <taxon>Hypocreomycetidae</taxon>
        <taxon>Glomerellales</taxon>
        <taxon>Plectosphaerellaceae</taxon>
        <taxon>Verticillium</taxon>
    </lineage>
</organism>
<keyword evidence="4" id="KW-0762">Sugar transport</keyword>
<dbReference type="GO" id="GO:0005789">
    <property type="term" value="C:endoplasmic reticulum membrane"/>
    <property type="evidence" value="ECO:0007669"/>
    <property type="project" value="UniProtKB-SubCell"/>
</dbReference>
<keyword evidence="8 10" id="KW-0472">Membrane</keyword>
<dbReference type="PANTHER" id="PTHR10778">
    <property type="entry name" value="SOLUTE CARRIER FAMILY 35 MEMBER B"/>
    <property type="match status" value="1"/>
</dbReference>
<dbReference type="EMBL" id="CVQH01023194">
    <property type="protein sequence ID" value="CRK34735.1"/>
    <property type="molecule type" value="Genomic_DNA"/>
</dbReference>
<dbReference type="Pfam" id="PF08449">
    <property type="entry name" value="UAA"/>
    <property type="match status" value="1"/>
</dbReference>
<proteinExistence type="inferred from homology"/>
<evidence type="ECO:0000256" key="9">
    <source>
        <dbReference type="ARBA" id="ARBA00041103"/>
    </source>
</evidence>
<evidence type="ECO:0000256" key="3">
    <source>
        <dbReference type="ARBA" id="ARBA00022448"/>
    </source>
</evidence>
<evidence type="ECO:0000256" key="8">
    <source>
        <dbReference type="ARBA" id="ARBA00023136"/>
    </source>
</evidence>
<dbReference type="PANTHER" id="PTHR10778:SF10">
    <property type="entry name" value="SOLUTE CARRIER FAMILY 35 MEMBER B1"/>
    <property type="match status" value="1"/>
</dbReference>
<evidence type="ECO:0000256" key="10">
    <source>
        <dbReference type="SAM" id="Phobius"/>
    </source>
</evidence>
<evidence type="ECO:0000256" key="1">
    <source>
        <dbReference type="ARBA" id="ARBA00004477"/>
    </source>
</evidence>
<dbReference type="GO" id="GO:0005460">
    <property type="term" value="F:UDP-glucose transmembrane transporter activity"/>
    <property type="evidence" value="ECO:0007669"/>
    <property type="project" value="TreeGrafter"/>
</dbReference>